<keyword evidence="6" id="KW-1185">Reference proteome</keyword>
<evidence type="ECO:0000256" key="1">
    <source>
        <dbReference type="ARBA" id="ARBA00010638"/>
    </source>
</evidence>
<evidence type="ECO:0000256" key="3">
    <source>
        <dbReference type="ARBA" id="ARBA00022840"/>
    </source>
</evidence>
<evidence type="ECO:0000256" key="4">
    <source>
        <dbReference type="RuleBase" id="RU361279"/>
    </source>
</evidence>
<dbReference type="InterPro" id="IPR002698">
    <property type="entry name" value="FTHF_cligase"/>
</dbReference>
<organism evidence="5 6">
    <name type="scientific">Ruminococcus gauvreauii</name>
    <dbReference type="NCBI Taxonomy" id="438033"/>
    <lineage>
        <taxon>Bacteria</taxon>
        <taxon>Bacillati</taxon>
        <taxon>Bacillota</taxon>
        <taxon>Clostridia</taxon>
        <taxon>Eubacteriales</taxon>
        <taxon>Oscillospiraceae</taxon>
        <taxon>Ruminococcus</taxon>
    </lineage>
</organism>
<accession>A0ABY5VHT3</accession>
<keyword evidence="3 4" id="KW-0067">ATP-binding</keyword>
<dbReference type="InterPro" id="IPR037171">
    <property type="entry name" value="NagB/RpiA_transferase-like"/>
</dbReference>
<dbReference type="RefSeq" id="WP_028529739.1">
    <property type="nucleotide sequence ID" value="NZ_CABLBR010000032.1"/>
</dbReference>
<evidence type="ECO:0000256" key="2">
    <source>
        <dbReference type="ARBA" id="ARBA00022741"/>
    </source>
</evidence>
<dbReference type="InterPro" id="IPR024185">
    <property type="entry name" value="FTHF_cligase-like_sf"/>
</dbReference>
<protein>
    <recommendedName>
        <fullName evidence="4">5-formyltetrahydrofolate cyclo-ligase</fullName>
        <ecNumber evidence="4">6.3.3.2</ecNumber>
    </recommendedName>
</protein>
<proteinExistence type="inferred from homology"/>
<comment type="catalytic activity">
    <reaction evidence="4">
        <text>(6S)-5-formyl-5,6,7,8-tetrahydrofolate + ATP = (6R)-5,10-methenyltetrahydrofolate + ADP + phosphate</text>
        <dbReference type="Rhea" id="RHEA:10488"/>
        <dbReference type="ChEBI" id="CHEBI:30616"/>
        <dbReference type="ChEBI" id="CHEBI:43474"/>
        <dbReference type="ChEBI" id="CHEBI:57455"/>
        <dbReference type="ChEBI" id="CHEBI:57457"/>
        <dbReference type="ChEBI" id="CHEBI:456216"/>
        <dbReference type="EC" id="6.3.3.2"/>
    </reaction>
</comment>
<gene>
    <name evidence="5" type="ORF">NQ502_19160</name>
</gene>
<reference evidence="5" key="1">
    <citation type="journal article" date="2022" name="Cell">
        <title>Design, construction, and in vivo augmentation of a complex gut microbiome.</title>
        <authorList>
            <person name="Cheng A.G."/>
            <person name="Ho P.Y."/>
            <person name="Aranda-Diaz A."/>
            <person name="Jain S."/>
            <person name="Yu F.B."/>
            <person name="Meng X."/>
            <person name="Wang M."/>
            <person name="Iakiviak M."/>
            <person name="Nagashima K."/>
            <person name="Zhao A."/>
            <person name="Murugkar P."/>
            <person name="Patil A."/>
            <person name="Atabakhsh K."/>
            <person name="Weakley A."/>
            <person name="Yan J."/>
            <person name="Brumbaugh A.R."/>
            <person name="Higginbottom S."/>
            <person name="Dimas A."/>
            <person name="Shiver A.L."/>
            <person name="Deutschbauer A."/>
            <person name="Neff N."/>
            <person name="Sonnenburg J.L."/>
            <person name="Huang K.C."/>
            <person name="Fischbach M.A."/>
        </authorList>
    </citation>
    <scope>NUCLEOTIDE SEQUENCE</scope>
    <source>
        <strain evidence="5">DSM 19829</strain>
    </source>
</reference>
<dbReference type="PIRSF" id="PIRSF006806">
    <property type="entry name" value="FTHF_cligase"/>
    <property type="match status" value="1"/>
</dbReference>
<dbReference type="GO" id="GO:0030272">
    <property type="term" value="F:5-formyltetrahydrofolate cyclo-ligase activity"/>
    <property type="evidence" value="ECO:0007669"/>
    <property type="project" value="UniProtKB-EC"/>
</dbReference>
<dbReference type="NCBIfam" id="TIGR02727">
    <property type="entry name" value="MTHFS_bact"/>
    <property type="match status" value="1"/>
</dbReference>
<dbReference type="Pfam" id="PF01812">
    <property type="entry name" value="5-FTHF_cyc-lig"/>
    <property type="match status" value="1"/>
</dbReference>
<comment type="cofactor">
    <cofactor evidence="4">
        <name>Mg(2+)</name>
        <dbReference type="ChEBI" id="CHEBI:18420"/>
    </cofactor>
</comment>
<keyword evidence="5" id="KW-0436">Ligase</keyword>
<dbReference type="Gene3D" id="3.40.50.10420">
    <property type="entry name" value="NagB/RpiA/CoA transferase-like"/>
    <property type="match status" value="1"/>
</dbReference>
<name>A0ABY5VHT3_9FIRM</name>
<dbReference type="Proteomes" id="UP001060164">
    <property type="component" value="Chromosome"/>
</dbReference>
<dbReference type="PANTHER" id="PTHR23407">
    <property type="entry name" value="ATPASE INHIBITOR/5-FORMYLTETRAHYDROFOLATE CYCLO-LIGASE"/>
    <property type="match status" value="1"/>
</dbReference>
<keyword evidence="2 4" id="KW-0547">Nucleotide-binding</keyword>
<dbReference type="PANTHER" id="PTHR23407:SF1">
    <property type="entry name" value="5-FORMYLTETRAHYDROFOLATE CYCLO-LIGASE"/>
    <property type="match status" value="1"/>
</dbReference>
<keyword evidence="4" id="KW-0460">Magnesium</keyword>
<sequence length="187" mass="21954">METKQSIRKRVFEYRRQAAPAQLISDSRTICEKILKMPEYQNSGWLYTYMDFNREVCTRELIEAAWDDGKRVAVPKVEGRDMTFYEITSFDQLRPGYFQIPEPEGCSVSQAEDAVMIVPGVAFDTMRHRVGYGQGFYDRYLSTHRLHKTVAVAFDFQVMEKVPWEDLDVLPQILITQTRIYRQEGFQ</sequence>
<dbReference type="SUPFAM" id="SSF100950">
    <property type="entry name" value="NagB/RpiA/CoA transferase-like"/>
    <property type="match status" value="1"/>
</dbReference>
<dbReference type="EC" id="6.3.3.2" evidence="4"/>
<evidence type="ECO:0000313" key="6">
    <source>
        <dbReference type="Proteomes" id="UP001060164"/>
    </source>
</evidence>
<keyword evidence="4" id="KW-0479">Metal-binding</keyword>
<comment type="similarity">
    <text evidence="1 4">Belongs to the 5-formyltetrahydrofolate cyclo-ligase family.</text>
</comment>
<evidence type="ECO:0000313" key="5">
    <source>
        <dbReference type="EMBL" id="UWP59450.1"/>
    </source>
</evidence>
<dbReference type="EMBL" id="CP102290">
    <property type="protein sequence ID" value="UWP59450.1"/>
    <property type="molecule type" value="Genomic_DNA"/>
</dbReference>